<proteinExistence type="predicted"/>
<dbReference type="OrthoDB" id="9785212at2"/>
<dbReference type="PANTHER" id="PTHR36155">
    <property type="entry name" value="BLL5354 PROTEIN"/>
    <property type="match status" value="1"/>
</dbReference>
<sequence>MSEPAISVVPVTVPEGVNLILGQSHFIKTVEDLYEALVGTSPHLRFGLAFCEASGPRLVRRAGNDDELVGLAVGHALAVGAGHSFVVLLREGFPVNVLNQVKAVPEVCRIYCATANPVEVIVAQTAQGRGILGVVDGEPPLGVESESDEEARRRLLRDIGYKL</sequence>
<reference evidence="1 2" key="1">
    <citation type="submission" date="2019-01" db="EMBL/GenBank/DDBJ databases">
        <title>Nocardioides guangzhouensis sp. nov., an actinobacterium isolated from soil.</title>
        <authorList>
            <person name="Fu Y."/>
            <person name="Cai Y."/>
            <person name="Lin Z."/>
            <person name="Chen P."/>
        </authorList>
    </citation>
    <scope>NUCLEOTIDE SEQUENCE [LARGE SCALE GENOMIC DNA]</scope>
    <source>
        <strain evidence="1 2">130</strain>
    </source>
</reference>
<dbReference type="Gene3D" id="3.40.1520.10">
    <property type="entry name" value="Ta1353-like"/>
    <property type="match status" value="1"/>
</dbReference>
<dbReference type="InterPro" id="IPR036902">
    <property type="entry name" value="Ta1353-like_sf"/>
</dbReference>
<comment type="caution">
    <text evidence="1">The sequence shown here is derived from an EMBL/GenBank/DDBJ whole genome shotgun (WGS) entry which is preliminary data.</text>
</comment>
<dbReference type="SUPFAM" id="SSF103165">
    <property type="entry name" value="Ta1353-like"/>
    <property type="match status" value="1"/>
</dbReference>
<accession>A0A4Q4Z4B3</accession>
<keyword evidence="2" id="KW-1185">Reference proteome</keyword>
<dbReference type="Pfam" id="PF04008">
    <property type="entry name" value="Adenosine_kin"/>
    <property type="match status" value="1"/>
</dbReference>
<dbReference type="Proteomes" id="UP000295198">
    <property type="component" value="Unassembled WGS sequence"/>
</dbReference>
<protein>
    <recommendedName>
        <fullName evidence="3">Adenosine monophosphate-protein transferase</fullName>
    </recommendedName>
</protein>
<evidence type="ECO:0000313" key="1">
    <source>
        <dbReference type="EMBL" id="RYP82442.1"/>
    </source>
</evidence>
<name>A0A4Q4Z4B3_9ACTN</name>
<dbReference type="EMBL" id="SDKM01000047">
    <property type="protein sequence ID" value="RYP82442.1"/>
    <property type="molecule type" value="Genomic_DNA"/>
</dbReference>
<dbReference type="RefSeq" id="WP_134720594.1">
    <property type="nucleotide sequence ID" value="NZ_SDKM01000047.1"/>
</dbReference>
<dbReference type="PANTHER" id="PTHR36155:SF1">
    <property type="entry name" value="BLL5354 PROTEIN"/>
    <property type="match status" value="1"/>
</dbReference>
<organism evidence="1 2">
    <name type="scientific">Nocardioides guangzhouensis</name>
    <dbReference type="NCBI Taxonomy" id="2497878"/>
    <lineage>
        <taxon>Bacteria</taxon>
        <taxon>Bacillati</taxon>
        <taxon>Actinomycetota</taxon>
        <taxon>Actinomycetes</taxon>
        <taxon>Propionibacteriales</taxon>
        <taxon>Nocardioidaceae</taxon>
        <taxon>Nocardioides</taxon>
    </lineage>
</organism>
<evidence type="ECO:0000313" key="2">
    <source>
        <dbReference type="Proteomes" id="UP000295198"/>
    </source>
</evidence>
<dbReference type="InterPro" id="IPR007153">
    <property type="entry name" value="Adenosine_kinase"/>
</dbReference>
<gene>
    <name evidence="1" type="ORF">EKO23_21820</name>
</gene>
<dbReference type="AlphaFoldDB" id="A0A4Q4Z4B3"/>
<evidence type="ECO:0008006" key="3">
    <source>
        <dbReference type="Google" id="ProtNLM"/>
    </source>
</evidence>